<evidence type="ECO:0008006" key="3">
    <source>
        <dbReference type="Google" id="ProtNLM"/>
    </source>
</evidence>
<accession>A0A5B8W4C1</accession>
<dbReference type="Proteomes" id="UP000321362">
    <property type="component" value="Chromosome"/>
</dbReference>
<sequence length="110" mass="12001">MSYRVVIASAFGKEAKRISKKHPGIKSDINKLIADLEINPTIGTNLGQNFYKIRMAITGTGKGKSGGVRVITYAIVDGETVILAEIYLKSEYDTSDINVLLKNLKDDGLI</sequence>
<evidence type="ECO:0000313" key="2">
    <source>
        <dbReference type="Proteomes" id="UP000321362"/>
    </source>
</evidence>
<evidence type="ECO:0000313" key="1">
    <source>
        <dbReference type="EMBL" id="QEC77792.1"/>
    </source>
</evidence>
<dbReference type="RefSeq" id="WP_147055812.1">
    <property type="nucleotide sequence ID" value="NZ_CP042437.1"/>
</dbReference>
<name>A0A5B8W4C1_9SPHI</name>
<reference evidence="1 2" key="1">
    <citation type="journal article" date="2013" name="J. Microbiol.">
        <title>Mucilaginibacter ginsenosidivorax sp. nov., with ginsenoside converting activity isolated from sediment.</title>
        <authorList>
            <person name="Kim J.K."/>
            <person name="Choi T.E."/>
            <person name="Liu Q.M."/>
            <person name="Park H.Y."/>
            <person name="Yi T.H."/>
            <person name="Yoon M.H."/>
            <person name="Kim S.C."/>
            <person name="Im W.T."/>
        </authorList>
    </citation>
    <scope>NUCLEOTIDE SEQUENCE [LARGE SCALE GENOMIC DNA]</scope>
    <source>
        <strain evidence="1 2">KHI28</strain>
    </source>
</reference>
<proteinExistence type="predicted"/>
<dbReference type="EMBL" id="CP042437">
    <property type="protein sequence ID" value="QEC77792.1"/>
    <property type="molecule type" value="Genomic_DNA"/>
</dbReference>
<dbReference type="OrthoDB" id="1364255at2"/>
<protein>
    <recommendedName>
        <fullName evidence="3">Addiction module toxin RelE</fullName>
    </recommendedName>
</protein>
<keyword evidence="2" id="KW-1185">Reference proteome</keyword>
<dbReference type="AlphaFoldDB" id="A0A5B8W4C1"/>
<organism evidence="1 2">
    <name type="scientific">Mucilaginibacter ginsenosidivorax</name>
    <dbReference type="NCBI Taxonomy" id="862126"/>
    <lineage>
        <taxon>Bacteria</taxon>
        <taxon>Pseudomonadati</taxon>
        <taxon>Bacteroidota</taxon>
        <taxon>Sphingobacteriia</taxon>
        <taxon>Sphingobacteriales</taxon>
        <taxon>Sphingobacteriaceae</taxon>
        <taxon>Mucilaginibacter</taxon>
    </lineage>
</organism>
<dbReference type="KEGG" id="mgk:FSB76_18285"/>
<gene>
    <name evidence="1" type="ORF">FSB76_18285</name>
</gene>